<feature type="domain" description="Band 7" evidence="7">
    <location>
        <begin position="21"/>
        <end position="205"/>
    </location>
</feature>
<dbReference type="NCBIfam" id="TIGR01932">
    <property type="entry name" value="hflC"/>
    <property type="match status" value="1"/>
</dbReference>
<organism evidence="8 9">
    <name type="scientific">Reinekea marinisedimentorum</name>
    <dbReference type="NCBI Taxonomy" id="230495"/>
    <lineage>
        <taxon>Bacteria</taxon>
        <taxon>Pseudomonadati</taxon>
        <taxon>Pseudomonadota</taxon>
        <taxon>Gammaproteobacteria</taxon>
        <taxon>Oceanospirillales</taxon>
        <taxon>Saccharospirillaceae</taxon>
        <taxon>Reinekea</taxon>
    </lineage>
</organism>
<dbReference type="RefSeq" id="WP_132699515.1">
    <property type="nucleotide sequence ID" value="NZ_SLZR01000002.1"/>
</dbReference>
<dbReference type="SUPFAM" id="SSF117892">
    <property type="entry name" value="Band 7/SPFH domain"/>
    <property type="match status" value="1"/>
</dbReference>
<name>A0A4R3I9C1_9GAMM</name>
<dbReference type="EMBL" id="SLZR01000002">
    <property type="protein sequence ID" value="TCS42988.1"/>
    <property type="molecule type" value="Genomic_DNA"/>
</dbReference>
<evidence type="ECO:0000256" key="4">
    <source>
        <dbReference type="ARBA" id="ARBA00022989"/>
    </source>
</evidence>
<dbReference type="Gene3D" id="3.30.479.30">
    <property type="entry name" value="Band 7 domain"/>
    <property type="match status" value="1"/>
</dbReference>
<dbReference type="InterPro" id="IPR001107">
    <property type="entry name" value="Band_7"/>
</dbReference>
<gene>
    <name evidence="8" type="ORF">BCF53_10211</name>
</gene>
<accession>A0A4R3I9C1</accession>
<keyword evidence="4" id="KW-1133">Transmembrane helix</keyword>
<keyword evidence="3" id="KW-0812">Transmembrane</keyword>
<dbReference type="OrthoDB" id="9812991at2"/>
<protein>
    <recommendedName>
        <fullName evidence="6">Protein HflC</fullName>
    </recommendedName>
</protein>
<comment type="subcellular location">
    <subcellularLocation>
        <location evidence="1">Membrane</location>
        <topology evidence="1">Single-pass membrane protein</topology>
    </subcellularLocation>
</comment>
<keyword evidence="8" id="KW-0378">Hydrolase</keyword>
<keyword evidence="5" id="KW-0472">Membrane</keyword>
<comment type="similarity">
    <text evidence="2 6">Belongs to the band 7/mec-2 family. HflC subfamily.</text>
</comment>
<dbReference type="Pfam" id="PF01145">
    <property type="entry name" value="Band_7"/>
    <property type="match status" value="1"/>
</dbReference>
<dbReference type="GO" id="GO:0016020">
    <property type="term" value="C:membrane"/>
    <property type="evidence" value="ECO:0007669"/>
    <property type="project" value="UniProtKB-SubCell"/>
</dbReference>
<proteinExistence type="inferred from homology"/>
<dbReference type="PIRSF" id="PIRSF005651">
    <property type="entry name" value="HflC"/>
    <property type="match status" value="1"/>
</dbReference>
<dbReference type="CDD" id="cd03405">
    <property type="entry name" value="SPFH_HflC"/>
    <property type="match status" value="1"/>
</dbReference>
<dbReference type="PANTHER" id="PTHR42911">
    <property type="entry name" value="MODULATOR OF FTSH PROTEASE HFLC"/>
    <property type="match status" value="1"/>
</dbReference>
<dbReference type="GO" id="GO:0008233">
    <property type="term" value="F:peptidase activity"/>
    <property type="evidence" value="ECO:0007669"/>
    <property type="project" value="UniProtKB-KW"/>
</dbReference>
<evidence type="ECO:0000256" key="2">
    <source>
        <dbReference type="ARBA" id="ARBA00007862"/>
    </source>
</evidence>
<dbReference type="Proteomes" id="UP000295793">
    <property type="component" value="Unassembled WGS sequence"/>
</dbReference>
<dbReference type="GO" id="GO:0006508">
    <property type="term" value="P:proteolysis"/>
    <property type="evidence" value="ECO:0007669"/>
    <property type="project" value="UniProtKB-KW"/>
</dbReference>
<reference evidence="8 9" key="1">
    <citation type="submission" date="2019-03" db="EMBL/GenBank/DDBJ databases">
        <title>Genomic Encyclopedia of Archaeal and Bacterial Type Strains, Phase II (KMG-II): from individual species to whole genera.</title>
        <authorList>
            <person name="Goeker M."/>
        </authorList>
    </citation>
    <scope>NUCLEOTIDE SEQUENCE [LARGE SCALE GENOMIC DNA]</scope>
    <source>
        <strain evidence="8 9">DSM 15388</strain>
    </source>
</reference>
<dbReference type="PANTHER" id="PTHR42911:SF1">
    <property type="entry name" value="MODULATOR OF FTSH PROTEASE HFLC"/>
    <property type="match status" value="1"/>
</dbReference>
<evidence type="ECO:0000313" key="9">
    <source>
        <dbReference type="Proteomes" id="UP000295793"/>
    </source>
</evidence>
<dbReference type="SMART" id="SM00244">
    <property type="entry name" value="PHB"/>
    <property type="match status" value="1"/>
</dbReference>
<evidence type="ECO:0000256" key="3">
    <source>
        <dbReference type="ARBA" id="ARBA00022692"/>
    </source>
</evidence>
<sequence>MNFKSSALIALLAVLIVAGYVSLYTVKETESAIKLKFGEVVTTDIEPGLHFKIPVVHDIKKFDIRVITLDSQPERFITSEQKSLEVDSYVQWRIADTLKFYTANSGGDFFSANQVLGSRVNAALRDAFGDKSLREVVTGLKNDQKLPATNIIGSADDGERDALMEEVLIKVNRVAHEELGIEVLDIRVKAIDLPEQVSDDVFRRMRSEREQLARSFRSEGQRQAEIISANADQERTITLANAYREAEKIRGEGDAEAAKIYADAYSKDADFYAFYRSLQAYRTSFGDSGDLMVLEPDSDFFRFLKDQTGKQ</sequence>
<evidence type="ECO:0000256" key="1">
    <source>
        <dbReference type="ARBA" id="ARBA00004167"/>
    </source>
</evidence>
<keyword evidence="9" id="KW-1185">Reference proteome</keyword>
<keyword evidence="8" id="KW-0645">Protease</keyword>
<comment type="function">
    <text evidence="6">HflC and HflK could regulate a protease.</text>
</comment>
<evidence type="ECO:0000256" key="5">
    <source>
        <dbReference type="ARBA" id="ARBA00023136"/>
    </source>
</evidence>
<dbReference type="InterPro" id="IPR010200">
    <property type="entry name" value="HflC"/>
</dbReference>
<dbReference type="AlphaFoldDB" id="A0A4R3I9C1"/>
<evidence type="ECO:0000259" key="7">
    <source>
        <dbReference type="SMART" id="SM00244"/>
    </source>
</evidence>
<dbReference type="InterPro" id="IPR036013">
    <property type="entry name" value="Band_7/SPFH_dom_sf"/>
</dbReference>
<comment type="caution">
    <text evidence="8">The sequence shown here is derived from an EMBL/GenBank/DDBJ whole genome shotgun (WGS) entry which is preliminary data.</text>
</comment>
<evidence type="ECO:0000313" key="8">
    <source>
        <dbReference type="EMBL" id="TCS42988.1"/>
    </source>
</evidence>
<evidence type="ECO:0000256" key="6">
    <source>
        <dbReference type="PIRNR" id="PIRNR005651"/>
    </source>
</evidence>